<dbReference type="InParanoid" id="A7SAE0"/>
<protein>
    <recommendedName>
        <fullName evidence="4">Nucleolar protein 7 C-terminal domain-containing protein</fullName>
    </recommendedName>
</protein>
<dbReference type="OrthoDB" id="5986627at2759"/>
<feature type="compositionally biased region" description="Basic and acidic residues" evidence="1">
    <location>
        <begin position="90"/>
        <end position="100"/>
    </location>
</feature>
<proteinExistence type="predicted"/>
<dbReference type="OMA" id="FENRERC"/>
<accession>A7SAE0</accession>
<dbReference type="AlphaFoldDB" id="A7SAE0"/>
<evidence type="ECO:0000313" key="3">
    <source>
        <dbReference type="Proteomes" id="UP000001593"/>
    </source>
</evidence>
<evidence type="ECO:0008006" key="4">
    <source>
        <dbReference type="Google" id="ProtNLM"/>
    </source>
</evidence>
<feature type="compositionally biased region" description="Basic and acidic residues" evidence="1">
    <location>
        <begin position="13"/>
        <end position="51"/>
    </location>
</feature>
<dbReference type="KEGG" id="nve:5511007"/>
<evidence type="ECO:0000256" key="1">
    <source>
        <dbReference type="SAM" id="MobiDB-lite"/>
    </source>
</evidence>
<feature type="compositionally biased region" description="Basic residues" evidence="1">
    <location>
        <begin position="1"/>
        <end position="10"/>
    </location>
</feature>
<keyword evidence="3" id="KW-1185">Reference proteome</keyword>
<feature type="region of interest" description="Disordered" evidence="1">
    <location>
        <begin position="178"/>
        <end position="203"/>
    </location>
</feature>
<feature type="region of interest" description="Disordered" evidence="1">
    <location>
        <begin position="120"/>
        <end position="143"/>
    </location>
</feature>
<dbReference type="HOGENOM" id="CLU_1050878_0_0_1"/>
<reference evidence="2 3" key="1">
    <citation type="journal article" date="2007" name="Science">
        <title>Sea anemone genome reveals ancestral eumetazoan gene repertoire and genomic organization.</title>
        <authorList>
            <person name="Putnam N.H."/>
            <person name="Srivastava M."/>
            <person name="Hellsten U."/>
            <person name="Dirks B."/>
            <person name="Chapman J."/>
            <person name="Salamov A."/>
            <person name="Terry A."/>
            <person name="Shapiro H."/>
            <person name="Lindquist E."/>
            <person name="Kapitonov V.V."/>
            <person name="Jurka J."/>
            <person name="Genikhovich G."/>
            <person name="Grigoriev I.V."/>
            <person name="Lucas S.M."/>
            <person name="Steele R.E."/>
            <person name="Finnerty J.R."/>
            <person name="Technau U."/>
            <person name="Martindale M.Q."/>
            <person name="Rokhsar D.S."/>
        </authorList>
    </citation>
    <scope>NUCLEOTIDE SEQUENCE [LARGE SCALE GENOMIC DNA]</scope>
    <source>
        <strain evidence="3">CH2 X CH6</strain>
    </source>
</reference>
<organism evidence="2 3">
    <name type="scientific">Nematostella vectensis</name>
    <name type="common">Starlet sea anemone</name>
    <dbReference type="NCBI Taxonomy" id="45351"/>
    <lineage>
        <taxon>Eukaryota</taxon>
        <taxon>Metazoa</taxon>
        <taxon>Cnidaria</taxon>
        <taxon>Anthozoa</taxon>
        <taxon>Hexacorallia</taxon>
        <taxon>Actiniaria</taxon>
        <taxon>Edwardsiidae</taxon>
        <taxon>Nematostella</taxon>
    </lineage>
</organism>
<evidence type="ECO:0000313" key="2">
    <source>
        <dbReference type="EMBL" id="EDO39356.1"/>
    </source>
</evidence>
<dbReference type="Proteomes" id="UP000001593">
    <property type="component" value="Unassembled WGS sequence"/>
</dbReference>
<feature type="compositionally biased region" description="Low complexity" evidence="1">
    <location>
        <begin position="194"/>
        <end position="203"/>
    </location>
</feature>
<feature type="region of interest" description="Disordered" evidence="1">
    <location>
        <begin position="1"/>
        <end position="108"/>
    </location>
</feature>
<name>A7SAE0_NEMVE</name>
<gene>
    <name evidence="2" type="ORF">NEMVEDRAFT_v1g243948</name>
</gene>
<dbReference type="EMBL" id="DS469608">
    <property type="protein sequence ID" value="EDO39356.1"/>
    <property type="molecule type" value="Genomic_DNA"/>
</dbReference>
<sequence length="265" mass="30210">MKKKGAKRVLRSIARETTEEKAEIEAKNKQEIESAQRDEDGEFENRERCSDSESEAPKSPQSDDDGEFENREEGSDSESEAPDVVSWSASKEHAIHERQIEQNIVAETKLREKQIRKEREEKLKLQKQSRSSNQKYSRLPDHILERIAKKQKLADKEKELAGNSQGDFVGSNVEGVKKKSQHITFDSDSEEEGGPSSVDEPSGVQVQLLNDQRNKKKMKVLDSATDFLNQHFYGGRLNRVDSLKDETLKRKGKLRGPALKFLKSK</sequence>